<dbReference type="Proteomes" id="UP000661691">
    <property type="component" value="Unassembled WGS sequence"/>
</dbReference>
<gene>
    <name evidence="2" type="ORF">IC620_09590</name>
</gene>
<evidence type="ECO:0000313" key="2">
    <source>
        <dbReference type="EMBL" id="MBD1372606.1"/>
    </source>
</evidence>
<sequence length="93" mass="10322">MMKKLLVVTTLAFGMLFSTTLATPVEAASQSNVEQIGEYTVYTYAKSEYPTMSSIPNQIDTRPPGTIGIPHVLYLNFTLDLGDEWAAFYVSTY</sequence>
<evidence type="ECO:0000313" key="3">
    <source>
        <dbReference type="Proteomes" id="UP000661691"/>
    </source>
</evidence>
<dbReference type="AlphaFoldDB" id="A0A926N9E9"/>
<dbReference type="EMBL" id="JACXAH010000012">
    <property type="protein sequence ID" value="MBD1372606.1"/>
    <property type="molecule type" value="Genomic_DNA"/>
</dbReference>
<dbReference type="RefSeq" id="WP_191142048.1">
    <property type="nucleotide sequence ID" value="NZ_JACXAH010000012.1"/>
</dbReference>
<reference evidence="2" key="1">
    <citation type="submission" date="2020-09" db="EMBL/GenBank/DDBJ databases">
        <title>A novel bacterium of genus Hazenella, isolated from South China Sea.</title>
        <authorList>
            <person name="Huang H."/>
            <person name="Mo K."/>
            <person name="Hu Y."/>
        </authorList>
    </citation>
    <scope>NUCLEOTIDE SEQUENCE</scope>
    <source>
        <strain evidence="2">IB182357</strain>
    </source>
</reference>
<feature type="chain" id="PRO_5037402845" evidence="1">
    <location>
        <begin position="28"/>
        <end position="93"/>
    </location>
</feature>
<protein>
    <submittedName>
        <fullName evidence="2">Uncharacterized protein</fullName>
    </submittedName>
</protein>
<keyword evidence="1" id="KW-0732">Signal</keyword>
<accession>A0A926N9E9</accession>
<name>A0A926N9E9_9BACL</name>
<organism evidence="2 3">
    <name type="scientific">Polycladospora coralii</name>
    <dbReference type="NCBI Taxonomy" id="2771432"/>
    <lineage>
        <taxon>Bacteria</taxon>
        <taxon>Bacillati</taxon>
        <taxon>Bacillota</taxon>
        <taxon>Bacilli</taxon>
        <taxon>Bacillales</taxon>
        <taxon>Thermoactinomycetaceae</taxon>
        <taxon>Polycladospora</taxon>
    </lineage>
</organism>
<comment type="caution">
    <text evidence="2">The sequence shown here is derived from an EMBL/GenBank/DDBJ whole genome shotgun (WGS) entry which is preliminary data.</text>
</comment>
<feature type="signal peptide" evidence="1">
    <location>
        <begin position="1"/>
        <end position="27"/>
    </location>
</feature>
<proteinExistence type="predicted"/>
<keyword evidence="3" id="KW-1185">Reference proteome</keyword>
<evidence type="ECO:0000256" key="1">
    <source>
        <dbReference type="SAM" id="SignalP"/>
    </source>
</evidence>